<name>A0ABP3TZG5_9CLOT</name>
<gene>
    <name evidence="2" type="ORF">GCM10008905_11720</name>
</gene>
<protein>
    <submittedName>
        <fullName evidence="2">M20 family metallopeptidase</fullName>
    </submittedName>
</protein>
<dbReference type="InterPro" id="IPR036264">
    <property type="entry name" value="Bact_exopeptidase_dim_dom"/>
</dbReference>
<sequence length="370" mass="41395">MDLKNSILNNLNYIKRLRQELHNNAELSTKEYDTQRIIMDELNKLNIPCRSMFNTGVVGLLNEGESCIGIRADMDAILVNDKPFHGCGHDYHTAMLIGVAIILKELNIDKCIKLIFQPAEEATGGALPMIKEGVLSNPKVKYIMGYHVWPSLQVGKLEIPKGPSMASIDDFKIYFKGKGGHAALPHLCINPLYPAMEFVNTMTLKSRIESNPLNLHVLTFTSINGSKATNVIPEEIEVLGTLRTFDNDFINKMKQDLESIAELTAKKYNCDYRVNFETSFPPLINDESLCKKFNASCINLLGEESILPLEPTFASEDFSFFAKEVPSVHFRIGIMEGEKGIYPLHSPSFSASDEALFYGIYSVVNFIING</sequence>
<dbReference type="Pfam" id="PF07687">
    <property type="entry name" value="M20_dimer"/>
    <property type="match status" value="1"/>
</dbReference>
<reference evidence="3" key="1">
    <citation type="journal article" date="2019" name="Int. J. Syst. Evol. Microbiol.">
        <title>The Global Catalogue of Microorganisms (GCM) 10K type strain sequencing project: providing services to taxonomists for standard genome sequencing and annotation.</title>
        <authorList>
            <consortium name="The Broad Institute Genomics Platform"/>
            <consortium name="The Broad Institute Genome Sequencing Center for Infectious Disease"/>
            <person name="Wu L."/>
            <person name="Ma J."/>
        </authorList>
    </citation>
    <scope>NUCLEOTIDE SEQUENCE [LARGE SCALE GENOMIC DNA]</scope>
    <source>
        <strain evidence="3">JCM 1405</strain>
    </source>
</reference>
<evidence type="ECO:0000259" key="1">
    <source>
        <dbReference type="Pfam" id="PF07687"/>
    </source>
</evidence>
<dbReference type="PIRSF" id="PIRSF005962">
    <property type="entry name" value="Pept_M20D_amidohydro"/>
    <property type="match status" value="1"/>
</dbReference>
<dbReference type="CDD" id="cd03886">
    <property type="entry name" value="M20_Acy1"/>
    <property type="match status" value="1"/>
</dbReference>
<organism evidence="2 3">
    <name type="scientific">Clostridium malenominatum</name>
    <dbReference type="NCBI Taxonomy" id="1539"/>
    <lineage>
        <taxon>Bacteria</taxon>
        <taxon>Bacillati</taxon>
        <taxon>Bacillota</taxon>
        <taxon>Clostridia</taxon>
        <taxon>Eubacteriales</taxon>
        <taxon>Clostridiaceae</taxon>
        <taxon>Clostridium</taxon>
    </lineage>
</organism>
<dbReference type="PANTHER" id="PTHR11014">
    <property type="entry name" value="PEPTIDASE M20 FAMILY MEMBER"/>
    <property type="match status" value="1"/>
</dbReference>
<dbReference type="InterPro" id="IPR011650">
    <property type="entry name" value="Peptidase_M20_dimer"/>
</dbReference>
<dbReference type="NCBIfam" id="TIGR01891">
    <property type="entry name" value="amidohydrolases"/>
    <property type="match status" value="1"/>
</dbReference>
<dbReference type="Gene3D" id="3.40.630.10">
    <property type="entry name" value="Zn peptidases"/>
    <property type="match status" value="1"/>
</dbReference>
<feature type="domain" description="Peptidase M20 dimerisation" evidence="1">
    <location>
        <begin position="170"/>
        <end position="268"/>
    </location>
</feature>
<keyword evidence="3" id="KW-1185">Reference proteome</keyword>
<dbReference type="InterPro" id="IPR002933">
    <property type="entry name" value="Peptidase_M20"/>
</dbReference>
<dbReference type="SUPFAM" id="SSF55031">
    <property type="entry name" value="Bacterial exopeptidase dimerisation domain"/>
    <property type="match status" value="1"/>
</dbReference>
<dbReference type="RefSeq" id="WP_343767709.1">
    <property type="nucleotide sequence ID" value="NZ_BAAACF010000001.1"/>
</dbReference>
<dbReference type="SUPFAM" id="SSF53187">
    <property type="entry name" value="Zn-dependent exopeptidases"/>
    <property type="match status" value="1"/>
</dbReference>
<dbReference type="Proteomes" id="UP001500339">
    <property type="component" value="Unassembled WGS sequence"/>
</dbReference>
<dbReference type="InterPro" id="IPR017439">
    <property type="entry name" value="Amidohydrolase"/>
</dbReference>
<evidence type="ECO:0000313" key="2">
    <source>
        <dbReference type="EMBL" id="GAA0721353.1"/>
    </source>
</evidence>
<evidence type="ECO:0000313" key="3">
    <source>
        <dbReference type="Proteomes" id="UP001500339"/>
    </source>
</evidence>
<dbReference type="Gene3D" id="3.30.70.360">
    <property type="match status" value="1"/>
</dbReference>
<dbReference type="PANTHER" id="PTHR11014:SF63">
    <property type="entry name" value="METALLOPEPTIDASE, PUTATIVE (AFU_ORTHOLOGUE AFUA_6G09600)-RELATED"/>
    <property type="match status" value="1"/>
</dbReference>
<proteinExistence type="predicted"/>
<dbReference type="EMBL" id="BAAACF010000001">
    <property type="protein sequence ID" value="GAA0721353.1"/>
    <property type="molecule type" value="Genomic_DNA"/>
</dbReference>
<dbReference type="Pfam" id="PF01546">
    <property type="entry name" value="Peptidase_M20"/>
    <property type="match status" value="1"/>
</dbReference>
<comment type="caution">
    <text evidence="2">The sequence shown here is derived from an EMBL/GenBank/DDBJ whole genome shotgun (WGS) entry which is preliminary data.</text>
</comment>
<accession>A0ABP3TZG5</accession>